<keyword evidence="6" id="KW-1185">Reference proteome</keyword>
<dbReference type="InterPro" id="IPR007967">
    <property type="entry name" value="GSKIP_dom"/>
</dbReference>
<feature type="compositionally biased region" description="Polar residues" evidence="2">
    <location>
        <begin position="1"/>
        <end position="17"/>
    </location>
</feature>
<dbReference type="CDD" id="cd15466">
    <property type="entry name" value="CLU-central"/>
    <property type="match status" value="1"/>
</dbReference>
<dbReference type="Pfam" id="PF13236">
    <property type="entry name" value="CLU"/>
    <property type="match status" value="1"/>
</dbReference>
<sequence>MTESTNTQQPQADVNGTKQDESKSEQADLPIDGPVDPSVFGEDAQESEDDGIFSINIESLTGSTFKLQIAKADSAIEIKQLLAECVETCYITSYELTVDGVKLDDYSEISDYEGIVPDAVIKMHSTLYDDKAARMHVHRTRDLLESNIEELYLSITTFEKEAKEPVPSYPSIGDAPGEPHVDLAAALNCDTEFQFGTGTEKKNKSSNKKKKGDEKQKQSSINIIESTHSEQDTRHLFPADSFSLKSMDTYLQCTTGRPLPKCVNDISMSGWNPPTGGRKLRGDLFYLQIETLEGKQHQVTATPSGFFINSTRNQQQFIPTPMGGGKQYNSQTLLGLLWEISPLFRQEFPKLLSARVKKNPFQVTPVPFPVKKWFDLPPKQVYRHSYTTEQEQRQNRDPMHHEWNEEYQSCKELASGTIEEKIIRDRTLFKIHCDFVDAATFGAKAVVDGQLLPVNPIDPQPNQVYIHNNIFYSFADDNYKKPKEEQTKSQSPLSSIKSTPTSNARPGAEGMPPIDQHAYKNSENDMRGVIAFNGADVRGVHTLTSAIVDYRGRRVIAQSIIPGILQGDQGSKHVYGSIDEGVTFSHDDKYQELIKQVCDKLHLKKHQVKDKEGAPHAIYCPGETKGIVGSDGRFYVLDLVRITPKDVNFLDQHTAIYRPELIKSYVQHLRSKDSSIDASQISFNPDAFSTFELADDEESIQKDQQAVRDVGEYLMGVVIPNFIKEVKSQELTLLDGVSLVSVLHEKGINVRYVGEICKIAAKENVQHLVDLCEREMMVRACQREFNKMLREISNHQFAHSIEHFLNALFNNYHHQQDKRASSSSHVMHITQEYLVEAMIQHSAAQYKHQLTQERIHRILPMMGTLRAFCLRVGLQIVAKDYQFATNTALINVNDILGLEPVVKHSAPQSSSAQGLLEVGRQQLLMAHMESAFDLLSQAIVMLQQVKGPMNVQVANCFSYLATILFHANDIPQAILHHYKSLIINKRVLGIDSAASCQVHQLLGMMCHNVGQSEFGLKHFLRARYLLELICGFDHPDMATIVTNISMMYQDLGDHAMSVKFLQQALRINESVLGAEHFQTGQTHHALAITYSLDREFRLAVDHERKAHKIFRLHFGDKDQRMVDSAQWLQHLTLSAVQQQHLLNQEDKSAMQTIKNLNDLIKKGALSQQESEMVQKEILQKMPQEILDMLGNDNNKQPQSSTQQTQEKKKKKKKQNK</sequence>
<dbReference type="EMBL" id="JAOPGA020001561">
    <property type="protein sequence ID" value="KAL0489485.1"/>
    <property type="molecule type" value="Genomic_DNA"/>
</dbReference>
<dbReference type="SMART" id="SM00028">
    <property type="entry name" value="TPR"/>
    <property type="match status" value="4"/>
</dbReference>
<dbReference type="Gene3D" id="3.30.2280.10">
    <property type="entry name" value="Hypothetical protein (hspc210)"/>
    <property type="match status" value="1"/>
</dbReference>
<feature type="compositionally biased region" description="Polar residues" evidence="2">
    <location>
        <begin position="488"/>
        <end position="504"/>
    </location>
</feature>
<dbReference type="Pfam" id="PF13374">
    <property type="entry name" value="TPR_10"/>
    <property type="match status" value="1"/>
</dbReference>
<evidence type="ECO:0000259" key="4">
    <source>
        <dbReference type="PROSITE" id="PS51823"/>
    </source>
</evidence>
<dbReference type="InterPro" id="IPR028275">
    <property type="entry name" value="CLU_N"/>
</dbReference>
<dbReference type="SUPFAM" id="SSF103107">
    <property type="entry name" value="Hypothetical protein c14orf129, hspc210"/>
    <property type="match status" value="1"/>
</dbReference>
<dbReference type="InterPro" id="IPR033646">
    <property type="entry name" value="CLU-central"/>
</dbReference>
<feature type="compositionally biased region" description="Basic residues" evidence="2">
    <location>
        <begin position="1207"/>
        <end position="1216"/>
    </location>
</feature>
<dbReference type="Pfam" id="PF05303">
    <property type="entry name" value="GSKIP_dom"/>
    <property type="match status" value="1"/>
</dbReference>
<dbReference type="SUPFAM" id="SSF48452">
    <property type="entry name" value="TPR-like"/>
    <property type="match status" value="1"/>
</dbReference>
<dbReference type="Pfam" id="PF13424">
    <property type="entry name" value="TPR_12"/>
    <property type="match status" value="1"/>
</dbReference>
<gene>
    <name evidence="5" type="ORF">AKO1_010506</name>
</gene>
<dbReference type="Proteomes" id="UP001431209">
    <property type="component" value="Unassembled WGS sequence"/>
</dbReference>
<dbReference type="GO" id="GO:0005737">
    <property type="term" value="C:cytoplasm"/>
    <property type="evidence" value="ECO:0007669"/>
    <property type="project" value="TreeGrafter"/>
</dbReference>
<dbReference type="SUPFAM" id="SSF54236">
    <property type="entry name" value="Ubiquitin-like"/>
    <property type="match status" value="1"/>
</dbReference>
<name>A0AAW2ZJ68_9EUKA</name>
<dbReference type="AlphaFoldDB" id="A0AAW2ZJ68"/>
<comment type="caution">
    <text evidence="5">The sequence shown here is derived from an EMBL/GenBank/DDBJ whole genome shotgun (WGS) entry which is preliminary data.</text>
</comment>
<evidence type="ECO:0000256" key="2">
    <source>
        <dbReference type="SAM" id="MobiDB-lite"/>
    </source>
</evidence>
<protein>
    <submittedName>
        <fullName evidence="5">Clustered mitochondria protein</fullName>
    </submittedName>
</protein>
<dbReference type="PROSITE" id="PS51823">
    <property type="entry name" value="CLU"/>
    <property type="match status" value="1"/>
</dbReference>
<evidence type="ECO:0000313" key="5">
    <source>
        <dbReference type="EMBL" id="KAL0489485.1"/>
    </source>
</evidence>
<dbReference type="InterPro" id="IPR023231">
    <property type="entry name" value="GSKIP_dom_sf"/>
</dbReference>
<dbReference type="Pfam" id="PF12807">
    <property type="entry name" value="eIF3_p135"/>
    <property type="match status" value="1"/>
</dbReference>
<dbReference type="Gene3D" id="1.25.40.10">
    <property type="entry name" value="Tetratricopeptide repeat domain"/>
    <property type="match status" value="1"/>
</dbReference>
<dbReference type="PANTHER" id="PTHR12601:SF6">
    <property type="entry name" value="CLUSTERED MITOCHONDRIA PROTEIN HOMOLOG"/>
    <property type="match status" value="1"/>
</dbReference>
<feature type="compositionally biased region" description="Low complexity" evidence="2">
    <location>
        <begin position="1194"/>
        <end position="1204"/>
    </location>
</feature>
<keyword evidence="1" id="KW-0963">Cytoplasm</keyword>
<feature type="domain" description="Clu" evidence="4">
    <location>
        <begin position="377"/>
        <end position="650"/>
    </location>
</feature>
<evidence type="ECO:0000259" key="3">
    <source>
        <dbReference type="PROSITE" id="PS50053"/>
    </source>
</evidence>
<dbReference type="Pfam" id="PF15044">
    <property type="entry name" value="CLU_N"/>
    <property type="match status" value="1"/>
</dbReference>
<reference evidence="5 6" key="1">
    <citation type="submission" date="2024-03" db="EMBL/GenBank/DDBJ databases">
        <title>The Acrasis kona genome and developmental transcriptomes reveal deep origins of eukaryotic multicellular pathways.</title>
        <authorList>
            <person name="Sheikh S."/>
            <person name="Fu C.-J."/>
            <person name="Brown M.W."/>
            <person name="Baldauf S.L."/>
        </authorList>
    </citation>
    <scope>NUCLEOTIDE SEQUENCE [LARGE SCALE GENOMIC DNA]</scope>
    <source>
        <strain evidence="5 6">ATCC MYA-3509</strain>
    </source>
</reference>
<accession>A0AAW2ZJ68</accession>
<dbReference type="InterPro" id="IPR000626">
    <property type="entry name" value="Ubiquitin-like_dom"/>
</dbReference>
<feature type="region of interest" description="Disordered" evidence="2">
    <location>
        <begin position="196"/>
        <end position="234"/>
    </location>
</feature>
<dbReference type="PROSITE" id="PS50053">
    <property type="entry name" value="UBIQUITIN_2"/>
    <property type="match status" value="1"/>
</dbReference>
<evidence type="ECO:0000256" key="1">
    <source>
        <dbReference type="ARBA" id="ARBA00022490"/>
    </source>
</evidence>
<dbReference type="InterPro" id="IPR025697">
    <property type="entry name" value="CLU_dom"/>
</dbReference>
<organism evidence="5 6">
    <name type="scientific">Acrasis kona</name>
    <dbReference type="NCBI Taxonomy" id="1008807"/>
    <lineage>
        <taxon>Eukaryota</taxon>
        <taxon>Discoba</taxon>
        <taxon>Heterolobosea</taxon>
        <taxon>Tetramitia</taxon>
        <taxon>Eutetramitia</taxon>
        <taxon>Acrasidae</taxon>
        <taxon>Acrasis</taxon>
    </lineage>
</organism>
<feature type="region of interest" description="Disordered" evidence="2">
    <location>
        <begin position="1182"/>
        <end position="1216"/>
    </location>
</feature>
<dbReference type="InterPro" id="IPR019734">
    <property type="entry name" value="TPR_rpt"/>
</dbReference>
<feature type="region of interest" description="Disordered" evidence="2">
    <location>
        <begin position="481"/>
        <end position="511"/>
    </location>
</feature>
<dbReference type="InterPro" id="IPR027523">
    <property type="entry name" value="CLU_prot"/>
</dbReference>
<proteinExistence type="predicted"/>
<evidence type="ECO:0000313" key="6">
    <source>
        <dbReference type="Proteomes" id="UP001431209"/>
    </source>
</evidence>
<feature type="region of interest" description="Disordered" evidence="2">
    <location>
        <begin position="1"/>
        <end position="47"/>
    </location>
</feature>
<feature type="domain" description="Ubiquitin-like" evidence="3">
    <location>
        <begin position="53"/>
        <end position="112"/>
    </location>
</feature>
<dbReference type="InterPro" id="IPR011990">
    <property type="entry name" value="TPR-like_helical_dom_sf"/>
</dbReference>
<dbReference type="InterPro" id="IPR029071">
    <property type="entry name" value="Ubiquitin-like_domsf"/>
</dbReference>
<dbReference type="PANTHER" id="PTHR12601">
    <property type="entry name" value="EUKARYOTIC TRANSLATION INITIATION FACTOR 3 SUBUNIT EIF-3"/>
    <property type="match status" value="1"/>
</dbReference>